<keyword evidence="3" id="KW-1185">Reference proteome</keyword>
<sequence>VFQRRIDGSVNFTVNWEGYKEGFGQLEHEFWLGNEKLYRLTNHGEYQLRIDLVSSEGKPYYAKYDFFRINNESDYYRLSGLGEYNGNAVSGIDPDKAGLRPHLNQTFKAYDLDDNSFPVRYCAKVFEGAWWFNAYCGNTNLNSLYPEYIFWNHLPGEVFTTNNISFTQMSIKPRVHPSNNKT</sequence>
<dbReference type="InterPro" id="IPR002181">
    <property type="entry name" value="Fibrinogen_a/b/g_C_dom"/>
</dbReference>
<dbReference type="Proteomes" id="UP000230750">
    <property type="component" value="Unassembled WGS sequence"/>
</dbReference>
<dbReference type="GO" id="GO:0005615">
    <property type="term" value="C:extracellular space"/>
    <property type="evidence" value="ECO:0007669"/>
    <property type="project" value="TreeGrafter"/>
</dbReference>
<dbReference type="InterPro" id="IPR036056">
    <property type="entry name" value="Fibrinogen-like_C"/>
</dbReference>
<dbReference type="PANTHER" id="PTHR19143">
    <property type="entry name" value="FIBRINOGEN/TENASCIN/ANGIOPOEITIN"/>
    <property type="match status" value="1"/>
</dbReference>
<feature type="domain" description="Fibrinogen C-terminal" evidence="1">
    <location>
        <begin position="1"/>
        <end position="175"/>
    </location>
</feature>
<dbReference type="EMBL" id="MRZV01000311">
    <property type="protein sequence ID" value="PIK52888.1"/>
    <property type="molecule type" value="Genomic_DNA"/>
</dbReference>
<dbReference type="SMART" id="SM00186">
    <property type="entry name" value="FBG"/>
    <property type="match status" value="1"/>
</dbReference>
<comment type="caution">
    <text evidence="2">The sequence shown here is derived from an EMBL/GenBank/DDBJ whole genome shotgun (WGS) entry which is preliminary data.</text>
</comment>
<evidence type="ECO:0000313" key="3">
    <source>
        <dbReference type="Proteomes" id="UP000230750"/>
    </source>
</evidence>
<gene>
    <name evidence="2" type="ORF">BSL78_10238</name>
</gene>
<dbReference type="PROSITE" id="PS51406">
    <property type="entry name" value="FIBRINOGEN_C_2"/>
    <property type="match status" value="1"/>
</dbReference>
<evidence type="ECO:0000313" key="2">
    <source>
        <dbReference type="EMBL" id="PIK52888.1"/>
    </source>
</evidence>
<proteinExistence type="predicted"/>
<dbReference type="Gene3D" id="3.90.215.10">
    <property type="entry name" value="Gamma Fibrinogen, chain A, domain 1"/>
    <property type="match status" value="1"/>
</dbReference>
<accession>A0A2G8KY17</accession>
<dbReference type="Pfam" id="PF00147">
    <property type="entry name" value="Fibrinogen_C"/>
    <property type="match status" value="1"/>
</dbReference>
<dbReference type="InterPro" id="IPR050373">
    <property type="entry name" value="Fibrinogen_C-term_domain"/>
</dbReference>
<dbReference type="OrthoDB" id="6514358at2759"/>
<dbReference type="STRING" id="307972.A0A2G8KY17"/>
<reference evidence="2 3" key="1">
    <citation type="journal article" date="2017" name="PLoS Biol.">
        <title>The sea cucumber genome provides insights into morphological evolution and visceral regeneration.</title>
        <authorList>
            <person name="Zhang X."/>
            <person name="Sun L."/>
            <person name="Yuan J."/>
            <person name="Sun Y."/>
            <person name="Gao Y."/>
            <person name="Zhang L."/>
            <person name="Li S."/>
            <person name="Dai H."/>
            <person name="Hamel J.F."/>
            <person name="Liu C."/>
            <person name="Yu Y."/>
            <person name="Liu S."/>
            <person name="Lin W."/>
            <person name="Guo K."/>
            <person name="Jin S."/>
            <person name="Xu P."/>
            <person name="Storey K.B."/>
            <person name="Huan P."/>
            <person name="Zhang T."/>
            <person name="Zhou Y."/>
            <person name="Zhang J."/>
            <person name="Lin C."/>
            <person name="Li X."/>
            <person name="Xing L."/>
            <person name="Huo D."/>
            <person name="Sun M."/>
            <person name="Wang L."/>
            <person name="Mercier A."/>
            <person name="Li F."/>
            <person name="Yang H."/>
            <person name="Xiang J."/>
        </authorList>
    </citation>
    <scope>NUCLEOTIDE SEQUENCE [LARGE SCALE GENOMIC DNA]</scope>
    <source>
        <strain evidence="2">Shaxun</strain>
        <tissue evidence="2">Muscle</tissue>
    </source>
</reference>
<dbReference type="SUPFAM" id="SSF56496">
    <property type="entry name" value="Fibrinogen C-terminal domain-like"/>
    <property type="match status" value="1"/>
</dbReference>
<dbReference type="AlphaFoldDB" id="A0A2G8KY17"/>
<protein>
    <recommendedName>
        <fullName evidence="1">Fibrinogen C-terminal domain-containing protein</fullName>
    </recommendedName>
</protein>
<dbReference type="InterPro" id="IPR014716">
    <property type="entry name" value="Fibrinogen_a/b/g_C_1"/>
</dbReference>
<name>A0A2G8KY17_STIJA</name>
<organism evidence="2 3">
    <name type="scientific">Stichopus japonicus</name>
    <name type="common">Sea cucumber</name>
    <dbReference type="NCBI Taxonomy" id="307972"/>
    <lineage>
        <taxon>Eukaryota</taxon>
        <taxon>Metazoa</taxon>
        <taxon>Echinodermata</taxon>
        <taxon>Eleutherozoa</taxon>
        <taxon>Echinozoa</taxon>
        <taxon>Holothuroidea</taxon>
        <taxon>Aspidochirotacea</taxon>
        <taxon>Aspidochirotida</taxon>
        <taxon>Stichopodidae</taxon>
        <taxon>Apostichopus</taxon>
    </lineage>
</organism>
<feature type="non-terminal residue" evidence="2">
    <location>
        <position position="1"/>
    </location>
</feature>
<evidence type="ECO:0000259" key="1">
    <source>
        <dbReference type="PROSITE" id="PS51406"/>
    </source>
</evidence>